<feature type="domain" description="Choline/carnitine acyltransferase" evidence="5">
    <location>
        <begin position="72"/>
        <end position="152"/>
    </location>
</feature>
<dbReference type="GO" id="GO:0004095">
    <property type="term" value="F:carnitine O-palmitoyltransferase activity"/>
    <property type="evidence" value="ECO:0007669"/>
    <property type="project" value="TreeGrafter"/>
</dbReference>
<name>A0A2G9T381_TELCI</name>
<organism evidence="6 7">
    <name type="scientific">Teladorsagia circumcincta</name>
    <name type="common">Brown stomach worm</name>
    <name type="synonym">Ostertagia circumcincta</name>
    <dbReference type="NCBI Taxonomy" id="45464"/>
    <lineage>
        <taxon>Eukaryota</taxon>
        <taxon>Metazoa</taxon>
        <taxon>Ecdysozoa</taxon>
        <taxon>Nematoda</taxon>
        <taxon>Chromadorea</taxon>
        <taxon>Rhabditida</taxon>
        <taxon>Rhabditina</taxon>
        <taxon>Rhabditomorpha</taxon>
        <taxon>Strongyloidea</taxon>
        <taxon>Trichostrongylidae</taxon>
        <taxon>Teladorsagia</taxon>
    </lineage>
</organism>
<dbReference type="InterPro" id="IPR042572">
    <property type="entry name" value="Carn_acyl_trans_N"/>
</dbReference>
<dbReference type="Gene3D" id="1.10.275.20">
    <property type="entry name" value="Choline/Carnitine o-acyltransferase"/>
    <property type="match status" value="1"/>
</dbReference>
<dbReference type="PANTHER" id="PTHR22589">
    <property type="entry name" value="CARNITINE O-ACYLTRANSFERASE"/>
    <property type="match status" value="1"/>
</dbReference>
<evidence type="ECO:0000256" key="2">
    <source>
        <dbReference type="ARBA" id="ARBA00023315"/>
    </source>
</evidence>
<gene>
    <name evidence="6" type="ORF">TELCIR_26303</name>
</gene>
<keyword evidence="4" id="KW-0472">Membrane</keyword>
<dbReference type="SUPFAM" id="SSF52777">
    <property type="entry name" value="CoA-dependent acyltransferases"/>
    <property type="match status" value="1"/>
</dbReference>
<keyword evidence="4" id="KW-1133">Transmembrane helix</keyword>
<accession>A0A2G9T381</accession>
<keyword evidence="2" id="KW-0012">Acyltransferase</keyword>
<comment type="pathway">
    <text evidence="1">Lipid metabolism; fatty acid beta-oxidation.</text>
</comment>
<reference evidence="6 7" key="1">
    <citation type="submission" date="2015-09" db="EMBL/GenBank/DDBJ databases">
        <title>Draft genome of the parasitic nematode Teladorsagia circumcincta isolate WARC Sus (inbred).</title>
        <authorList>
            <person name="Mitreva M."/>
        </authorList>
    </citation>
    <scope>NUCLEOTIDE SEQUENCE [LARGE SCALE GENOMIC DNA]</scope>
    <source>
        <strain evidence="6 7">S</strain>
    </source>
</reference>
<dbReference type="Proteomes" id="UP000230423">
    <property type="component" value="Unassembled WGS sequence"/>
</dbReference>
<evidence type="ECO:0000256" key="1">
    <source>
        <dbReference type="ARBA" id="ARBA00005005"/>
    </source>
</evidence>
<keyword evidence="2" id="KW-0808">Transferase</keyword>
<evidence type="ECO:0000256" key="3">
    <source>
        <dbReference type="ARBA" id="ARBA00048999"/>
    </source>
</evidence>
<evidence type="ECO:0000313" key="7">
    <source>
        <dbReference type="Proteomes" id="UP000230423"/>
    </source>
</evidence>
<dbReference type="InterPro" id="IPR039551">
    <property type="entry name" value="Cho/carn_acyl_trans"/>
</dbReference>
<dbReference type="UniPathway" id="UPA00659"/>
<dbReference type="GO" id="GO:0005739">
    <property type="term" value="C:mitochondrion"/>
    <property type="evidence" value="ECO:0007669"/>
    <property type="project" value="TreeGrafter"/>
</dbReference>
<dbReference type="PANTHER" id="PTHR22589:SF31">
    <property type="entry name" value="CARNITINE O-PALMITOYLTRANSFERASE"/>
    <property type="match status" value="1"/>
</dbReference>
<comment type="catalytic activity">
    <reaction evidence="3">
        <text>4,8-dimethylnonanoyl-CoA + (R)-carnitine = O-4,8-dimethylnonanoyl-(R)-carnitine + CoA</text>
        <dbReference type="Rhea" id="RHEA:44860"/>
        <dbReference type="ChEBI" id="CHEBI:16347"/>
        <dbReference type="ChEBI" id="CHEBI:57287"/>
        <dbReference type="ChEBI" id="CHEBI:77061"/>
        <dbReference type="ChEBI" id="CHEBI:84654"/>
    </reaction>
</comment>
<dbReference type="InterPro" id="IPR000542">
    <property type="entry name" value="Carn_acyl_trans"/>
</dbReference>
<dbReference type="GO" id="GO:0009437">
    <property type="term" value="P:carnitine metabolic process"/>
    <property type="evidence" value="ECO:0007669"/>
    <property type="project" value="TreeGrafter"/>
</dbReference>
<dbReference type="EMBL" id="KZ428132">
    <property type="protein sequence ID" value="PIO52391.1"/>
    <property type="molecule type" value="Genomic_DNA"/>
</dbReference>
<dbReference type="OrthoDB" id="5871712at2759"/>
<dbReference type="Pfam" id="PF00755">
    <property type="entry name" value="Carn_acyltransf"/>
    <property type="match status" value="1"/>
</dbReference>
<keyword evidence="4" id="KW-0812">Transmembrane</keyword>
<dbReference type="GO" id="GO:0006635">
    <property type="term" value="P:fatty acid beta-oxidation"/>
    <property type="evidence" value="ECO:0007669"/>
    <property type="project" value="UniProtKB-UniPathway"/>
</dbReference>
<feature type="non-terminal residue" evidence="6">
    <location>
        <position position="152"/>
    </location>
</feature>
<evidence type="ECO:0000256" key="4">
    <source>
        <dbReference type="SAM" id="Phobius"/>
    </source>
</evidence>
<sequence>MLSNVDINEELGDLSDGIIAFCISLLISGALVWFVLVQLIRLSIKLLLSYKGWMYEAPGKPISKPTKLWLHLRSMRPILNDEEFAELEHLSEVFRKGVGRRLQRYLQLKSWLSTNYDTLNEHPTHNQGARAANVTYCALQFRRQVERQEVSP</sequence>
<dbReference type="AlphaFoldDB" id="A0A2G9T381"/>
<keyword evidence="7" id="KW-1185">Reference proteome</keyword>
<feature type="transmembrane region" description="Helical" evidence="4">
    <location>
        <begin position="18"/>
        <end position="40"/>
    </location>
</feature>
<evidence type="ECO:0000259" key="5">
    <source>
        <dbReference type="Pfam" id="PF00755"/>
    </source>
</evidence>
<protein>
    <recommendedName>
        <fullName evidence="5">Choline/carnitine acyltransferase domain-containing protein</fullName>
    </recommendedName>
</protein>
<proteinExistence type="predicted"/>
<evidence type="ECO:0000313" key="6">
    <source>
        <dbReference type="EMBL" id="PIO52391.1"/>
    </source>
</evidence>